<gene>
    <name evidence="22" type="primary">LOC116315281</name>
</gene>
<dbReference type="PANTHER" id="PTHR11803:SF39">
    <property type="entry name" value="2-IMINOBUTANOATE_2-IMINOPROPANOATE DEAMINASE"/>
    <property type="match status" value="1"/>
</dbReference>
<evidence type="ECO:0000256" key="21">
    <source>
        <dbReference type="ARBA" id="ARBA00047703"/>
    </source>
</evidence>
<evidence type="ECO:0000256" key="18">
    <source>
        <dbReference type="ARBA" id="ARBA00031764"/>
    </source>
</evidence>
<comment type="catalytic activity">
    <reaction evidence="21">
        <text>2-iminopropanoate + H2O = pyruvate + NH4(+)</text>
        <dbReference type="Rhea" id="RHEA:40671"/>
        <dbReference type="ChEBI" id="CHEBI:15361"/>
        <dbReference type="ChEBI" id="CHEBI:15377"/>
        <dbReference type="ChEBI" id="CHEBI:28938"/>
        <dbReference type="ChEBI" id="CHEBI:44400"/>
        <dbReference type="EC" id="3.5.99.10"/>
    </reaction>
</comment>
<dbReference type="GO" id="GO:0006629">
    <property type="term" value="P:lipid metabolic process"/>
    <property type="evidence" value="ECO:0007669"/>
    <property type="project" value="UniProtKB-KW"/>
</dbReference>
<dbReference type="GO" id="GO:0010629">
    <property type="term" value="P:negative regulation of gene expression"/>
    <property type="evidence" value="ECO:0007669"/>
    <property type="project" value="UniProtKB-ARBA"/>
</dbReference>
<dbReference type="Pfam" id="PF01042">
    <property type="entry name" value="Ribonuc_L-PSP"/>
    <property type="match status" value="1"/>
</dbReference>
<dbReference type="GO" id="GO:0003723">
    <property type="term" value="F:RNA binding"/>
    <property type="evidence" value="ECO:0007669"/>
    <property type="project" value="UniProtKB-KW"/>
</dbReference>
<protein>
    <recommendedName>
        <fullName evidence="9">2-iminobutanoate/2-iminopropanoate deaminase</fullName>
        <ecNumber evidence="8">3.5.99.10</ecNumber>
    </recommendedName>
    <alternativeName>
        <fullName evidence="18">Translation inhibitor L-PSP ribonuclease</fullName>
    </alternativeName>
</protein>
<comment type="subunit">
    <text evidence="20">Homotrimer. Interacts with YTHDF2.</text>
</comment>
<keyword evidence="16" id="KW-0576">Peroxisome</keyword>
<keyword evidence="17" id="KW-0539">Nucleus</keyword>
<dbReference type="PROSITE" id="PS01094">
    <property type="entry name" value="UPF0076"/>
    <property type="match status" value="1"/>
</dbReference>
<reference evidence="22" key="3">
    <citation type="submission" date="2025-09" db="UniProtKB">
        <authorList>
            <consortium name="Ensembl"/>
        </authorList>
    </citation>
    <scope>IDENTIFICATION</scope>
</reference>
<keyword evidence="14" id="KW-0443">Lipid metabolism</keyword>
<dbReference type="InterPro" id="IPR006056">
    <property type="entry name" value="RidA"/>
</dbReference>
<comment type="subcellular location">
    <subcellularLocation>
        <location evidence="6">Cytoplasm</location>
    </subcellularLocation>
    <subcellularLocation>
        <location evidence="4">Mitochondrion</location>
    </subcellularLocation>
    <subcellularLocation>
        <location evidence="3">Nucleus</location>
    </subcellularLocation>
    <subcellularLocation>
        <location evidence="5">Peroxisome</location>
    </subcellularLocation>
</comment>
<dbReference type="GO" id="GO:0005829">
    <property type="term" value="C:cytosol"/>
    <property type="evidence" value="ECO:0007669"/>
    <property type="project" value="TreeGrafter"/>
</dbReference>
<evidence type="ECO:0000313" key="22">
    <source>
        <dbReference type="Ensembl" id="ENSOABP00000064672.1"/>
    </source>
</evidence>
<dbReference type="SUPFAM" id="SSF55298">
    <property type="entry name" value="YjgF-like"/>
    <property type="match status" value="1"/>
</dbReference>
<evidence type="ECO:0000256" key="16">
    <source>
        <dbReference type="ARBA" id="ARBA00023140"/>
    </source>
</evidence>
<evidence type="ECO:0000256" key="5">
    <source>
        <dbReference type="ARBA" id="ARBA00004275"/>
    </source>
</evidence>
<evidence type="ECO:0000256" key="6">
    <source>
        <dbReference type="ARBA" id="ARBA00004496"/>
    </source>
</evidence>
<evidence type="ECO:0000256" key="19">
    <source>
        <dbReference type="ARBA" id="ARBA00045761"/>
    </source>
</evidence>
<dbReference type="Ensembl" id="ENSOABT00000074665.1">
    <property type="protein sequence ID" value="ENSOABP00000064672.1"/>
    <property type="gene ID" value="ENSOABG00000037861.1"/>
</dbReference>
<dbReference type="GO" id="GO:0080090">
    <property type="term" value="P:regulation of primary metabolic process"/>
    <property type="evidence" value="ECO:0007669"/>
    <property type="project" value="UniProtKB-ARBA"/>
</dbReference>
<dbReference type="AlphaFoldDB" id="A0AAZ1XAF0"/>
<comment type="function">
    <text evidence="19">Also promotes endoribonucleolytic cleavage of some transcripts by promoting recruitment of the ribonuclease P/MRP complex. Acts by bridging YTHDF2 and the ribonuclease P/MRP complex. RIDA/HRSP12 binds to N6-methyladenosine (m6A)-containing mRNAs containing a 5'-GGUUC-3' motif: cooperative binding of RIDA/HRSP12 and YTHDF2 to such transcripts lead to recruitment of the ribonuclease P/MRP complex and subsequent endoribonucleolytic cleavage.</text>
</comment>
<name>A0AAZ1XAF0_OREAU</name>
<dbReference type="GO" id="GO:0120241">
    <property type="term" value="F:2-iminobutanoate/2-iminopropanoate deaminase"/>
    <property type="evidence" value="ECO:0007669"/>
    <property type="project" value="UniProtKB-EC"/>
</dbReference>
<keyword evidence="12" id="KW-0694">RNA-binding</keyword>
<evidence type="ECO:0000256" key="4">
    <source>
        <dbReference type="ARBA" id="ARBA00004173"/>
    </source>
</evidence>
<evidence type="ECO:0000256" key="14">
    <source>
        <dbReference type="ARBA" id="ARBA00023098"/>
    </source>
</evidence>
<evidence type="ECO:0000256" key="1">
    <source>
        <dbReference type="ARBA" id="ARBA00000497"/>
    </source>
</evidence>
<comment type="catalytic activity">
    <reaction evidence="1">
        <text>2-iminobutanoate + H2O = 2-oxobutanoate + NH4(+)</text>
        <dbReference type="Rhea" id="RHEA:39975"/>
        <dbReference type="ChEBI" id="CHEBI:15377"/>
        <dbReference type="ChEBI" id="CHEBI:16763"/>
        <dbReference type="ChEBI" id="CHEBI:28938"/>
        <dbReference type="ChEBI" id="CHEBI:76545"/>
        <dbReference type="EC" id="3.5.99.10"/>
    </reaction>
</comment>
<keyword evidence="11" id="KW-0378">Hydrolase</keyword>
<dbReference type="InterPro" id="IPR035959">
    <property type="entry name" value="RutC-like_sf"/>
</dbReference>
<dbReference type="GO" id="GO:0005739">
    <property type="term" value="C:mitochondrion"/>
    <property type="evidence" value="ECO:0007669"/>
    <property type="project" value="UniProtKB-SubCell"/>
</dbReference>
<evidence type="ECO:0000256" key="11">
    <source>
        <dbReference type="ARBA" id="ARBA00022801"/>
    </source>
</evidence>
<keyword evidence="13" id="KW-0007">Acetylation</keyword>
<dbReference type="EC" id="3.5.99.10" evidence="8"/>
<evidence type="ECO:0000256" key="15">
    <source>
        <dbReference type="ARBA" id="ARBA00023128"/>
    </source>
</evidence>
<dbReference type="PANTHER" id="PTHR11803">
    <property type="entry name" value="2-IMINOBUTANOATE/2-IMINOPROPANOATE DEAMINASE RIDA"/>
    <property type="match status" value="1"/>
</dbReference>
<dbReference type="NCBIfam" id="TIGR00004">
    <property type="entry name" value="Rid family detoxifying hydrolase"/>
    <property type="match status" value="1"/>
</dbReference>
<evidence type="ECO:0000256" key="10">
    <source>
        <dbReference type="ARBA" id="ARBA00022490"/>
    </source>
</evidence>
<evidence type="ECO:0000256" key="3">
    <source>
        <dbReference type="ARBA" id="ARBA00004123"/>
    </source>
</evidence>
<dbReference type="GO" id="GO:0005634">
    <property type="term" value="C:nucleus"/>
    <property type="evidence" value="ECO:0007669"/>
    <property type="project" value="UniProtKB-SubCell"/>
</dbReference>
<evidence type="ECO:0000256" key="17">
    <source>
        <dbReference type="ARBA" id="ARBA00023242"/>
    </source>
</evidence>
<evidence type="ECO:0000256" key="13">
    <source>
        <dbReference type="ARBA" id="ARBA00022990"/>
    </source>
</evidence>
<dbReference type="GO" id="GO:0010608">
    <property type="term" value="P:post-transcriptional regulation of gene expression"/>
    <property type="evidence" value="ECO:0007669"/>
    <property type="project" value="UniProtKB-ARBA"/>
</dbReference>
<organism evidence="22 23">
    <name type="scientific">Oreochromis aureus</name>
    <name type="common">Israeli tilapia</name>
    <name type="synonym">Chromis aureus</name>
    <dbReference type="NCBI Taxonomy" id="47969"/>
    <lineage>
        <taxon>Eukaryota</taxon>
        <taxon>Metazoa</taxon>
        <taxon>Chordata</taxon>
        <taxon>Craniata</taxon>
        <taxon>Vertebrata</taxon>
        <taxon>Euteleostomi</taxon>
        <taxon>Actinopterygii</taxon>
        <taxon>Neopterygii</taxon>
        <taxon>Teleostei</taxon>
        <taxon>Neoteleostei</taxon>
        <taxon>Acanthomorphata</taxon>
        <taxon>Ovalentaria</taxon>
        <taxon>Cichlomorphae</taxon>
        <taxon>Cichliformes</taxon>
        <taxon>Cichlidae</taxon>
        <taxon>African cichlids</taxon>
        <taxon>Pseudocrenilabrinae</taxon>
        <taxon>Oreochromini</taxon>
        <taxon>Oreochromis</taxon>
    </lineage>
</organism>
<evidence type="ECO:0000256" key="20">
    <source>
        <dbReference type="ARBA" id="ARBA00047021"/>
    </source>
</evidence>
<dbReference type="InterPro" id="IPR006175">
    <property type="entry name" value="YjgF/YER057c/UK114"/>
</dbReference>
<evidence type="ECO:0000256" key="7">
    <source>
        <dbReference type="ARBA" id="ARBA00010552"/>
    </source>
</evidence>
<evidence type="ECO:0000313" key="23">
    <source>
        <dbReference type="Proteomes" id="UP000472276"/>
    </source>
</evidence>
<dbReference type="CDD" id="cd00448">
    <property type="entry name" value="YjgF_YER057c_UK114_family"/>
    <property type="match status" value="1"/>
</dbReference>
<dbReference type="InterPro" id="IPR019897">
    <property type="entry name" value="RidA_CS"/>
</dbReference>
<dbReference type="GO" id="GO:0005777">
    <property type="term" value="C:peroxisome"/>
    <property type="evidence" value="ECO:0007669"/>
    <property type="project" value="UniProtKB-SubCell"/>
</dbReference>
<proteinExistence type="inferred from homology"/>
<keyword evidence="23" id="KW-1185">Reference proteome</keyword>
<accession>A0AAZ1XAF0</accession>
<keyword evidence="15" id="KW-0496">Mitochondrion</keyword>
<evidence type="ECO:0000256" key="9">
    <source>
        <dbReference type="ARBA" id="ARBA00017859"/>
    </source>
</evidence>
<evidence type="ECO:0000256" key="12">
    <source>
        <dbReference type="ARBA" id="ARBA00022884"/>
    </source>
</evidence>
<dbReference type="Gene3D" id="3.30.1330.40">
    <property type="entry name" value="RutC-like"/>
    <property type="match status" value="1"/>
</dbReference>
<sequence>MLVLVLFASGYDVFRGLCRVLARQQKNPIKTKISSEMAALIRRIISTAKAPAAIGPYSQAVVVDRTMYSSGQLGMDPASGQLVEGGVQAQTRQALVNMGEILKAAGCGYTNVVKTTVLLADMNDFTSVNDVYKQFFSTNFPARAAYQVAALPRGGLVEIEAIAVLGPLTSTS</sequence>
<reference evidence="22" key="2">
    <citation type="submission" date="2025-08" db="UniProtKB">
        <authorList>
            <consortium name="Ensembl"/>
        </authorList>
    </citation>
    <scope>IDENTIFICATION</scope>
</reference>
<keyword evidence="10" id="KW-0963">Cytoplasm</keyword>
<comment type="similarity">
    <text evidence="7">Belongs to the RutC family.</text>
</comment>
<evidence type="ECO:0000256" key="8">
    <source>
        <dbReference type="ARBA" id="ARBA00013042"/>
    </source>
</evidence>
<comment type="function">
    <text evidence="2">Catalyzes the hydrolytic deamination of enamine/imine intermediates that form during the course of normal metabolism. May facilitate the release of ammonia from these potentially toxic reactive metabolites, reducing their impact on cellular components. It may act on enamine/imine intermediates formed by several types of pyridoxal-5'-phosphate-dependent dehydratases including L-threonine dehydratase.</text>
</comment>
<evidence type="ECO:0000256" key="2">
    <source>
        <dbReference type="ARBA" id="ARBA00002596"/>
    </source>
</evidence>
<reference evidence="23" key="1">
    <citation type="submission" date="2020-03" db="EMBL/GenBank/DDBJ databases">
        <title>Evolution of repeat sequences and sex chromosomes of tilapia species revealed by chromosome-level genomes.</title>
        <authorList>
            <person name="Xu L."/>
            <person name="Tao W."/>
            <person name="Wang D."/>
            <person name="Zhou Q."/>
        </authorList>
    </citation>
    <scope>NUCLEOTIDE SEQUENCE [LARGE SCALE GENOMIC DNA]</scope>
    <source>
        <strain evidence="23">Israel</strain>
    </source>
</reference>
<dbReference type="Proteomes" id="UP000472276">
    <property type="component" value="Unassembled WGS sequence"/>
</dbReference>
<dbReference type="FunFam" id="3.30.1330.40:FF:000008">
    <property type="entry name" value="ribonuclease UK114 isoform X2"/>
    <property type="match status" value="1"/>
</dbReference>